<reference evidence="2 3" key="1">
    <citation type="submission" date="2014-04" db="EMBL/GenBank/DDBJ databases">
        <authorList>
            <consortium name="DOE Joint Genome Institute"/>
            <person name="Kuo A."/>
            <person name="Girlanda M."/>
            <person name="Perotto S."/>
            <person name="Kohler A."/>
            <person name="Nagy L.G."/>
            <person name="Floudas D."/>
            <person name="Copeland A."/>
            <person name="Barry K.W."/>
            <person name="Cichocki N."/>
            <person name="Veneault-Fourrey C."/>
            <person name="LaButti K."/>
            <person name="Lindquist E.A."/>
            <person name="Lipzen A."/>
            <person name="Lundell T."/>
            <person name="Morin E."/>
            <person name="Murat C."/>
            <person name="Sun H."/>
            <person name="Tunlid A."/>
            <person name="Henrissat B."/>
            <person name="Grigoriev I.V."/>
            <person name="Hibbett D.S."/>
            <person name="Martin F."/>
            <person name="Nordberg H.P."/>
            <person name="Cantor M.N."/>
            <person name="Hua S.X."/>
        </authorList>
    </citation>
    <scope>NUCLEOTIDE SEQUENCE [LARGE SCALE GENOMIC DNA]</scope>
    <source>
        <strain evidence="2 3">MUT 4182</strain>
    </source>
</reference>
<proteinExistence type="predicted"/>
<dbReference type="Proteomes" id="UP000054248">
    <property type="component" value="Unassembled WGS sequence"/>
</dbReference>
<feature type="non-terminal residue" evidence="2">
    <location>
        <position position="1"/>
    </location>
</feature>
<keyword evidence="3" id="KW-1185">Reference proteome</keyword>
<dbReference type="HOGENOM" id="CLU_1590453_0_0_1"/>
<dbReference type="EMBL" id="KN823538">
    <property type="protein sequence ID" value="KIO16540.1"/>
    <property type="molecule type" value="Genomic_DNA"/>
</dbReference>
<protein>
    <submittedName>
        <fullName evidence="2">Uncharacterized protein</fullName>
    </submittedName>
</protein>
<name>A0A0C3PPV4_9AGAM</name>
<evidence type="ECO:0000256" key="1">
    <source>
        <dbReference type="SAM" id="MobiDB-lite"/>
    </source>
</evidence>
<feature type="compositionally biased region" description="Gly residues" evidence="1">
    <location>
        <begin position="159"/>
        <end position="168"/>
    </location>
</feature>
<sequence length="168" mass="18001">AFHELNRSNYSLSSGLVKSSDGVDHLFRNSEICICTQPPEAQLWIPASIHNMNPAVQVDIVSNSGSECWLPSGHEGSSYPRSALLNAGGNELGRVALKVHFSYSEEERAQSERWFEKKGRGGRAGGSGGGGSIQTTTCDELEGWLPRKPSNPALNLRGRAGGASGFED</sequence>
<evidence type="ECO:0000313" key="3">
    <source>
        <dbReference type="Proteomes" id="UP000054248"/>
    </source>
</evidence>
<feature type="compositionally biased region" description="Gly residues" evidence="1">
    <location>
        <begin position="122"/>
        <end position="132"/>
    </location>
</feature>
<reference evidence="3" key="2">
    <citation type="submission" date="2015-01" db="EMBL/GenBank/DDBJ databases">
        <title>Evolutionary Origins and Diversification of the Mycorrhizal Mutualists.</title>
        <authorList>
            <consortium name="DOE Joint Genome Institute"/>
            <consortium name="Mycorrhizal Genomics Consortium"/>
            <person name="Kohler A."/>
            <person name="Kuo A."/>
            <person name="Nagy L.G."/>
            <person name="Floudas D."/>
            <person name="Copeland A."/>
            <person name="Barry K.W."/>
            <person name="Cichocki N."/>
            <person name="Veneault-Fourrey C."/>
            <person name="LaButti K."/>
            <person name="Lindquist E.A."/>
            <person name="Lipzen A."/>
            <person name="Lundell T."/>
            <person name="Morin E."/>
            <person name="Murat C."/>
            <person name="Riley R."/>
            <person name="Ohm R."/>
            <person name="Sun H."/>
            <person name="Tunlid A."/>
            <person name="Henrissat B."/>
            <person name="Grigoriev I.V."/>
            <person name="Hibbett D.S."/>
            <person name="Martin F."/>
        </authorList>
    </citation>
    <scope>NUCLEOTIDE SEQUENCE [LARGE SCALE GENOMIC DNA]</scope>
    <source>
        <strain evidence="3">MUT 4182</strain>
    </source>
</reference>
<gene>
    <name evidence="2" type="ORF">M407DRAFT_12767</name>
</gene>
<dbReference type="AlphaFoldDB" id="A0A0C3PPV4"/>
<feature type="region of interest" description="Disordered" evidence="1">
    <location>
        <begin position="112"/>
        <end position="168"/>
    </location>
</feature>
<evidence type="ECO:0000313" key="2">
    <source>
        <dbReference type="EMBL" id="KIO16540.1"/>
    </source>
</evidence>
<accession>A0A0C3PPV4</accession>
<organism evidence="2 3">
    <name type="scientific">Tulasnella calospora MUT 4182</name>
    <dbReference type="NCBI Taxonomy" id="1051891"/>
    <lineage>
        <taxon>Eukaryota</taxon>
        <taxon>Fungi</taxon>
        <taxon>Dikarya</taxon>
        <taxon>Basidiomycota</taxon>
        <taxon>Agaricomycotina</taxon>
        <taxon>Agaricomycetes</taxon>
        <taxon>Cantharellales</taxon>
        <taxon>Tulasnellaceae</taxon>
        <taxon>Tulasnella</taxon>
    </lineage>
</organism>